<dbReference type="CDD" id="cd11065">
    <property type="entry name" value="CYP64-like"/>
    <property type="match status" value="1"/>
</dbReference>
<dbReference type="Proteomes" id="UP000076722">
    <property type="component" value="Unassembled WGS sequence"/>
</dbReference>
<proteinExistence type="inferred from homology"/>
<evidence type="ECO:0000313" key="12">
    <source>
        <dbReference type="EMBL" id="KZS88711.1"/>
    </source>
</evidence>
<keyword evidence="11" id="KW-0472">Membrane</keyword>
<dbReference type="PRINTS" id="PR00385">
    <property type="entry name" value="P450"/>
</dbReference>
<dbReference type="OrthoDB" id="2789670at2759"/>
<protein>
    <submittedName>
        <fullName evidence="12">Cytochrome P450</fullName>
    </submittedName>
</protein>
<dbReference type="GO" id="GO:0020037">
    <property type="term" value="F:heme binding"/>
    <property type="evidence" value="ECO:0007669"/>
    <property type="project" value="InterPro"/>
</dbReference>
<evidence type="ECO:0000256" key="5">
    <source>
        <dbReference type="ARBA" id="ARBA00022723"/>
    </source>
</evidence>
<dbReference type="InterPro" id="IPR002401">
    <property type="entry name" value="Cyt_P450_E_grp-I"/>
</dbReference>
<dbReference type="PROSITE" id="PS00086">
    <property type="entry name" value="CYTOCHROME_P450"/>
    <property type="match status" value="1"/>
</dbReference>
<feature type="binding site" description="axial binding residue" evidence="9">
    <location>
        <position position="460"/>
    </location>
    <ligand>
        <name>heme</name>
        <dbReference type="ChEBI" id="CHEBI:30413"/>
    </ligand>
    <ligandPart>
        <name>Fe</name>
        <dbReference type="ChEBI" id="CHEBI:18248"/>
    </ligandPart>
</feature>
<dbReference type="STRING" id="1314777.A0A164PGR6"/>
<gene>
    <name evidence="12" type="ORF">SISNIDRAFT_417781</name>
</gene>
<evidence type="ECO:0000256" key="7">
    <source>
        <dbReference type="ARBA" id="ARBA00023004"/>
    </source>
</evidence>
<evidence type="ECO:0000256" key="1">
    <source>
        <dbReference type="ARBA" id="ARBA00001971"/>
    </source>
</evidence>
<evidence type="ECO:0000256" key="8">
    <source>
        <dbReference type="ARBA" id="ARBA00023033"/>
    </source>
</evidence>
<dbReference type="InterPro" id="IPR001128">
    <property type="entry name" value="Cyt_P450"/>
</dbReference>
<name>A0A164PGR6_9AGAM</name>
<evidence type="ECO:0000256" key="6">
    <source>
        <dbReference type="ARBA" id="ARBA00023002"/>
    </source>
</evidence>
<comment type="cofactor">
    <cofactor evidence="1 9">
        <name>heme</name>
        <dbReference type="ChEBI" id="CHEBI:30413"/>
    </cofactor>
</comment>
<evidence type="ECO:0000256" key="11">
    <source>
        <dbReference type="SAM" id="Phobius"/>
    </source>
</evidence>
<organism evidence="12 13">
    <name type="scientific">Sistotremastrum niveocremeum HHB9708</name>
    <dbReference type="NCBI Taxonomy" id="1314777"/>
    <lineage>
        <taxon>Eukaryota</taxon>
        <taxon>Fungi</taxon>
        <taxon>Dikarya</taxon>
        <taxon>Basidiomycota</taxon>
        <taxon>Agaricomycotina</taxon>
        <taxon>Agaricomycetes</taxon>
        <taxon>Sistotremastrales</taxon>
        <taxon>Sistotremastraceae</taxon>
        <taxon>Sertulicium</taxon>
        <taxon>Sertulicium niveocremeum</taxon>
    </lineage>
</organism>
<dbReference type="PANTHER" id="PTHR46300">
    <property type="entry name" value="P450, PUTATIVE (EUROFUNG)-RELATED-RELATED"/>
    <property type="match status" value="1"/>
</dbReference>
<dbReference type="GO" id="GO:0004497">
    <property type="term" value="F:monooxygenase activity"/>
    <property type="evidence" value="ECO:0007669"/>
    <property type="project" value="UniProtKB-KW"/>
</dbReference>
<keyword evidence="4 9" id="KW-0349">Heme</keyword>
<evidence type="ECO:0000256" key="10">
    <source>
        <dbReference type="RuleBase" id="RU000461"/>
    </source>
</evidence>
<dbReference type="Pfam" id="PF00067">
    <property type="entry name" value="p450"/>
    <property type="match status" value="1"/>
</dbReference>
<keyword evidence="7 9" id="KW-0408">Iron</keyword>
<keyword evidence="11" id="KW-0812">Transmembrane</keyword>
<dbReference type="GO" id="GO:0005506">
    <property type="term" value="F:iron ion binding"/>
    <property type="evidence" value="ECO:0007669"/>
    <property type="project" value="InterPro"/>
</dbReference>
<keyword evidence="8 10" id="KW-0503">Monooxygenase</keyword>
<feature type="transmembrane region" description="Helical" evidence="11">
    <location>
        <begin position="16"/>
        <end position="33"/>
    </location>
</feature>
<keyword evidence="6 10" id="KW-0560">Oxidoreductase</keyword>
<evidence type="ECO:0000256" key="2">
    <source>
        <dbReference type="ARBA" id="ARBA00005179"/>
    </source>
</evidence>
<dbReference type="GO" id="GO:0016705">
    <property type="term" value="F:oxidoreductase activity, acting on paired donors, with incorporation or reduction of molecular oxygen"/>
    <property type="evidence" value="ECO:0007669"/>
    <property type="project" value="InterPro"/>
</dbReference>
<dbReference type="EMBL" id="KV419434">
    <property type="protein sequence ID" value="KZS88711.1"/>
    <property type="molecule type" value="Genomic_DNA"/>
</dbReference>
<evidence type="ECO:0000256" key="9">
    <source>
        <dbReference type="PIRSR" id="PIRSR602401-1"/>
    </source>
</evidence>
<sequence length="528" mass="60110">MAPSPLTSLGLSSREALYFEIFVVFGLVLGVVFESRRKKRKLPYPPGPAGSLLLGARNDIVGQKNIWKQYAKWSKEYGPLIFFHSGSVPYLVLNSQKSLRDLLETRSRIYSDRPSSVMFGELIGAEDSFSRCSSEHPRFNAYRKVTYDEVGPRGVKEHFKVMETNTRRYLNALRKHPKEFRTHVSFRCSRASVLHAAYGYSAGEGDYFVELADRWMQHINNATKPGMWLVDSYPILKYLKYLPPIFPKPAFLKFALSQKKMNHELLSGPLNWVKEEMNKGRAVSGLTAKKFSEFSDSGKEHSAEEEDIIAHSAWALYIAGADTIVSSIITFFLCMTLNPDVQSRAQEEIDRVVGRNRLPTISDRYKLPFVEALLKEVLRWHPSAPLCLPHRVLRDDIYEGMFIPKHTIIIPNIWAVTHDESLYPSPEKFDPARHIPLLPGEPPPQPDPRNFVFGFGRRICAGQHFAEAALFLTIAATLATFRISKDVDEDGRVLEPVVEFASGIVSKAEEFRCKVERRGDWVEELIDD</sequence>
<dbReference type="InterPro" id="IPR050364">
    <property type="entry name" value="Cytochrome_P450_fung"/>
</dbReference>
<keyword evidence="11" id="KW-1133">Transmembrane helix</keyword>
<accession>A0A164PGR6</accession>
<dbReference type="PRINTS" id="PR00463">
    <property type="entry name" value="EP450I"/>
</dbReference>
<dbReference type="AlphaFoldDB" id="A0A164PGR6"/>
<keyword evidence="13" id="KW-1185">Reference proteome</keyword>
<dbReference type="PANTHER" id="PTHR46300:SF7">
    <property type="entry name" value="P450, PUTATIVE (EUROFUNG)-RELATED"/>
    <property type="match status" value="1"/>
</dbReference>
<dbReference type="InterPro" id="IPR017972">
    <property type="entry name" value="Cyt_P450_CS"/>
</dbReference>
<evidence type="ECO:0000313" key="13">
    <source>
        <dbReference type="Proteomes" id="UP000076722"/>
    </source>
</evidence>
<keyword evidence="5 9" id="KW-0479">Metal-binding</keyword>
<reference evidence="12 13" key="1">
    <citation type="journal article" date="2016" name="Mol. Biol. Evol.">
        <title>Comparative Genomics of Early-Diverging Mushroom-Forming Fungi Provides Insights into the Origins of Lignocellulose Decay Capabilities.</title>
        <authorList>
            <person name="Nagy L.G."/>
            <person name="Riley R."/>
            <person name="Tritt A."/>
            <person name="Adam C."/>
            <person name="Daum C."/>
            <person name="Floudas D."/>
            <person name="Sun H."/>
            <person name="Yadav J.S."/>
            <person name="Pangilinan J."/>
            <person name="Larsson K.H."/>
            <person name="Matsuura K."/>
            <person name="Barry K."/>
            <person name="Labutti K."/>
            <person name="Kuo R."/>
            <person name="Ohm R.A."/>
            <person name="Bhattacharya S.S."/>
            <person name="Shirouzu T."/>
            <person name="Yoshinaga Y."/>
            <person name="Martin F.M."/>
            <person name="Grigoriev I.V."/>
            <person name="Hibbett D.S."/>
        </authorList>
    </citation>
    <scope>NUCLEOTIDE SEQUENCE [LARGE SCALE GENOMIC DNA]</scope>
    <source>
        <strain evidence="12 13">HHB9708</strain>
    </source>
</reference>
<dbReference type="SUPFAM" id="SSF48264">
    <property type="entry name" value="Cytochrome P450"/>
    <property type="match status" value="1"/>
</dbReference>
<comment type="pathway">
    <text evidence="2">Secondary metabolite biosynthesis.</text>
</comment>
<comment type="similarity">
    <text evidence="3 10">Belongs to the cytochrome P450 family.</text>
</comment>
<evidence type="ECO:0000256" key="3">
    <source>
        <dbReference type="ARBA" id="ARBA00010617"/>
    </source>
</evidence>
<evidence type="ECO:0000256" key="4">
    <source>
        <dbReference type="ARBA" id="ARBA00022617"/>
    </source>
</evidence>
<dbReference type="Gene3D" id="1.10.630.10">
    <property type="entry name" value="Cytochrome P450"/>
    <property type="match status" value="1"/>
</dbReference>
<dbReference type="InterPro" id="IPR036396">
    <property type="entry name" value="Cyt_P450_sf"/>
</dbReference>